<evidence type="ECO:0000256" key="3">
    <source>
        <dbReference type="ARBA" id="ARBA00022692"/>
    </source>
</evidence>
<feature type="domain" description="Pycsar effector protein" evidence="9">
    <location>
        <begin position="14"/>
        <end position="170"/>
    </location>
</feature>
<dbReference type="InterPro" id="IPR043760">
    <property type="entry name" value="PycTM_dom"/>
</dbReference>
<feature type="transmembrane region" description="Helical" evidence="8">
    <location>
        <begin position="33"/>
        <end position="55"/>
    </location>
</feature>
<evidence type="ECO:0000256" key="1">
    <source>
        <dbReference type="ARBA" id="ARBA00004236"/>
    </source>
</evidence>
<protein>
    <recommendedName>
        <fullName evidence="9">Pycsar effector protein domain-containing protein</fullName>
    </recommendedName>
</protein>
<reference evidence="10 11" key="1">
    <citation type="journal article" date="2019" name="Microbiol. Resour. Announc.">
        <title>Draft Genome Sequence of the Most Traditional epsilon-Poly-l-Lysine Producer, Streptomyces albulus NBRC14147.</title>
        <authorList>
            <person name="Yamanaka K."/>
            <person name="Hamano Y."/>
        </authorList>
    </citation>
    <scope>NUCLEOTIDE SEQUENCE [LARGE SCALE GENOMIC DNA]</scope>
    <source>
        <strain evidence="10 11">NBRC 14147</strain>
    </source>
</reference>
<evidence type="ECO:0000256" key="5">
    <source>
        <dbReference type="ARBA" id="ARBA00022989"/>
    </source>
</evidence>
<feature type="transmembrane region" description="Helical" evidence="8">
    <location>
        <begin position="149"/>
        <end position="170"/>
    </location>
</feature>
<name>A0A401QXN6_STRNR</name>
<evidence type="ECO:0000313" key="11">
    <source>
        <dbReference type="Proteomes" id="UP000288351"/>
    </source>
</evidence>
<dbReference type="GO" id="GO:0051607">
    <property type="term" value="P:defense response to virus"/>
    <property type="evidence" value="ECO:0007669"/>
    <property type="project" value="UniProtKB-KW"/>
</dbReference>
<dbReference type="Proteomes" id="UP000288351">
    <property type="component" value="Unassembled WGS sequence"/>
</dbReference>
<keyword evidence="5 8" id="KW-1133">Transmembrane helix</keyword>
<keyword evidence="4" id="KW-0547">Nucleotide-binding</keyword>
<dbReference type="AlphaFoldDB" id="A0A401QXN6"/>
<comment type="caution">
    <text evidence="10">The sequence shown here is derived from an EMBL/GenBank/DDBJ whole genome shotgun (WGS) entry which is preliminary data.</text>
</comment>
<dbReference type="Pfam" id="PF18967">
    <property type="entry name" value="PycTM"/>
    <property type="match status" value="1"/>
</dbReference>
<evidence type="ECO:0000313" key="10">
    <source>
        <dbReference type="EMBL" id="GCB90159.1"/>
    </source>
</evidence>
<evidence type="ECO:0000256" key="4">
    <source>
        <dbReference type="ARBA" id="ARBA00022741"/>
    </source>
</evidence>
<evidence type="ECO:0000256" key="8">
    <source>
        <dbReference type="SAM" id="Phobius"/>
    </source>
</evidence>
<feature type="transmembrane region" description="Helical" evidence="8">
    <location>
        <begin position="67"/>
        <end position="88"/>
    </location>
</feature>
<gene>
    <name evidence="10" type="ORF">SALB_02861</name>
</gene>
<dbReference type="EMBL" id="BHXC01000006">
    <property type="protein sequence ID" value="GCB90159.1"/>
    <property type="molecule type" value="Genomic_DNA"/>
</dbReference>
<dbReference type="GO" id="GO:0000166">
    <property type="term" value="F:nucleotide binding"/>
    <property type="evidence" value="ECO:0007669"/>
    <property type="project" value="UniProtKB-KW"/>
</dbReference>
<evidence type="ECO:0000259" key="9">
    <source>
        <dbReference type="Pfam" id="PF18967"/>
    </source>
</evidence>
<keyword evidence="3 8" id="KW-0812">Transmembrane</keyword>
<keyword evidence="2" id="KW-1003">Cell membrane</keyword>
<evidence type="ECO:0000256" key="7">
    <source>
        <dbReference type="ARBA" id="ARBA00023136"/>
    </source>
</evidence>
<evidence type="ECO:0000256" key="6">
    <source>
        <dbReference type="ARBA" id="ARBA00023118"/>
    </source>
</evidence>
<evidence type="ECO:0000256" key="2">
    <source>
        <dbReference type="ARBA" id="ARBA00022475"/>
    </source>
</evidence>
<accession>A0A401QXN6</accession>
<keyword evidence="6" id="KW-0051">Antiviral defense</keyword>
<organism evidence="10 11">
    <name type="scientific">Streptomyces noursei</name>
    <name type="common">Streptomyces albulus</name>
    <dbReference type="NCBI Taxonomy" id="1971"/>
    <lineage>
        <taxon>Bacteria</taxon>
        <taxon>Bacillati</taxon>
        <taxon>Actinomycetota</taxon>
        <taxon>Actinomycetes</taxon>
        <taxon>Kitasatosporales</taxon>
        <taxon>Streptomycetaceae</taxon>
        <taxon>Streptomyces</taxon>
    </lineage>
</organism>
<comment type="subcellular location">
    <subcellularLocation>
        <location evidence="1">Cell membrane</location>
    </subcellularLocation>
</comment>
<dbReference type="GO" id="GO:0005886">
    <property type="term" value="C:plasma membrane"/>
    <property type="evidence" value="ECO:0007669"/>
    <property type="project" value="UniProtKB-SubCell"/>
</dbReference>
<sequence>MDRRSEAHDDATETAWRIHAALMDWTGKVDAKASFALSLESAAVTALIAFSGGFADPASDHGRMAEIGLYWCGVGFLIVAIAMAVVVVMPRLGRVRSKADWQAGFVYFGHLRHWSPCRLAEALRSKDPLPVLSRQVIVMSRISWRKHRLVQLSLAVGVLGVAMAATAWFLG</sequence>
<proteinExistence type="predicted"/>
<keyword evidence="7 8" id="KW-0472">Membrane</keyword>